<dbReference type="Proteomes" id="UP000005837">
    <property type="component" value="Unassembled WGS sequence"/>
</dbReference>
<sequence length="54" mass="6506">MVIIIIDQIISRKGIENMLKWLIMTCEQIVLNLKTELLEIRLLRFLPIYHKKNL</sequence>
<accession>C0DTH9</accession>
<protein>
    <submittedName>
        <fullName evidence="1">Uncharacterized protein</fullName>
    </submittedName>
</protein>
<reference evidence="1 2" key="1">
    <citation type="submission" date="2009-01" db="EMBL/GenBank/DDBJ databases">
        <authorList>
            <person name="Fulton L."/>
            <person name="Clifton S."/>
            <person name="Chinwalla A.T."/>
            <person name="Mitreva M."/>
            <person name="Sodergren E."/>
            <person name="Weinstock G."/>
            <person name="Clifton S."/>
            <person name="Dooling D.J."/>
            <person name="Fulton B."/>
            <person name="Minx P."/>
            <person name="Pepin K.H."/>
            <person name="Johnson M."/>
            <person name="Bhonagiri V."/>
            <person name="Nash W.E."/>
            <person name="Mardis E.R."/>
            <person name="Wilson R.K."/>
        </authorList>
    </citation>
    <scope>NUCLEOTIDE SEQUENCE [LARGE SCALE GENOMIC DNA]</scope>
    <source>
        <strain evidence="1 2">ATCC 23834</strain>
    </source>
</reference>
<evidence type="ECO:0000313" key="1">
    <source>
        <dbReference type="EMBL" id="EEG24657.1"/>
    </source>
</evidence>
<dbReference type="AlphaFoldDB" id="C0DTH9"/>
<proteinExistence type="predicted"/>
<name>C0DTH9_EIKCO</name>
<organism evidence="1 2">
    <name type="scientific">Eikenella corrodens ATCC 23834</name>
    <dbReference type="NCBI Taxonomy" id="546274"/>
    <lineage>
        <taxon>Bacteria</taxon>
        <taxon>Pseudomonadati</taxon>
        <taxon>Pseudomonadota</taxon>
        <taxon>Betaproteobacteria</taxon>
        <taxon>Neisseriales</taxon>
        <taxon>Neisseriaceae</taxon>
        <taxon>Eikenella</taxon>
    </lineage>
</organism>
<evidence type="ECO:0000313" key="2">
    <source>
        <dbReference type="Proteomes" id="UP000005837"/>
    </source>
</evidence>
<gene>
    <name evidence="1" type="ORF">EIKCOROL_00657</name>
</gene>
<dbReference type="HOGENOM" id="CLU_3042981_0_0_4"/>
<comment type="caution">
    <text evidence="1">The sequence shown here is derived from an EMBL/GenBank/DDBJ whole genome shotgun (WGS) entry which is preliminary data.</text>
</comment>
<dbReference type="EMBL" id="ACEA01000014">
    <property type="protein sequence ID" value="EEG24657.1"/>
    <property type="molecule type" value="Genomic_DNA"/>
</dbReference>